<evidence type="ECO:0000313" key="3">
    <source>
        <dbReference type="EMBL" id="XDJ77887.1"/>
    </source>
</evidence>
<dbReference type="EMBL" id="CP158258">
    <property type="protein sequence ID" value="XDJ57486.1"/>
    <property type="molecule type" value="Genomic_DNA"/>
</dbReference>
<organism evidence="3">
    <name type="scientific">Castellaniella ginsengisoli</name>
    <dbReference type="NCBI Taxonomy" id="546114"/>
    <lineage>
        <taxon>Bacteria</taxon>
        <taxon>Pseudomonadati</taxon>
        <taxon>Pseudomonadota</taxon>
        <taxon>Betaproteobacteria</taxon>
        <taxon>Burkholderiales</taxon>
        <taxon>Alcaligenaceae</taxon>
        <taxon>Castellaniella</taxon>
    </lineage>
</organism>
<sequence>MNDDPKPLSHVDGETPSQSQHNQWAMLKQDIAKGLADAAAGRVHPFNVQRIVEQGRKRLAARNATNTSASCR</sequence>
<proteinExistence type="predicted"/>
<dbReference type="EMBL" id="CP158265">
    <property type="protein sequence ID" value="XDJ77887.1"/>
    <property type="molecule type" value="Genomic_DNA"/>
</dbReference>
<dbReference type="AlphaFoldDB" id="A0AB39FEC6"/>
<name>A0AB39FEC6_9BURK</name>
<evidence type="ECO:0000313" key="2">
    <source>
        <dbReference type="EMBL" id="XDJ57486.1"/>
    </source>
</evidence>
<dbReference type="RefSeq" id="WP_368648405.1">
    <property type="nucleotide sequence ID" value="NZ_CP158258.1"/>
</dbReference>
<protein>
    <submittedName>
        <fullName evidence="3">Uncharacterized protein</fullName>
    </submittedName>
</protein>
<feature type="region of interest" description="Disordered" evidence="1">
    <location>
        <begin position="1"/>
        <end position="21"/>
    </location>
</feature>
<accession>A0AB39FEC6</accession>
<evidence type="ECO:0000256" key="1">
    <source>
        <dbReference type="SAM" id="MobiDB-lite"/>
    </source>
</evidence>
<reference evidence="3" key="1">
    <citation type="submission" date="2024-05" db="EMBL/GenBank/DDBJ databases">
        <authorList>
            <person name="Luo Y.-C."/>
            <person name="Nicholds J."/>
            <person name="Mortimer T."/>
            <person name="Maboni G."/>
        </authorList>
    </citation>
    <scope>NUCLEOTIDE SEQUENCE</scope>
    <source>
        <strain evidence="3">143769</strain>
        <strain evidence="2">148131</strain>
    </source>
</reference>
<feature type="compositionally biased region" description="Basic and acidic residues" evidence="1">
    <location>
        <begin position="1"/>
        <end position="13"/>
    </location>
</feature>
<gene>
    <name evidence="2" type="ORF">ABRY90_09345</name>
    <name evidence="3" type="ORF">ABRZ10_03500</name>
</gene>